<comment type="caution">
    <text evidence="2">The sequence shown here is derived from an EMBL/GenBank/DDBJ whole genome shotgun (WGS) entry which is preliminary data.</text>
</comment>
<feature type="domain" description="ARG and Rhodanese-Phosphatase-superfamily-associated" evidence="1">
    <location>
        <begin position="18"/>
        <end position="339"/>
    </location>
</feature>
<accession>X0S5A4</accession>
<reference evidence="2" key="1">
    <citation type="journal article" date="2014" name="Front. Microbiol.">
        <title>High frequency of phylogenetically diverse reductive dehalogenase-homologous genes in deep subseafloor sedimentary metagenomes.</title>
        <authorList>
            <person name="Kawai M."/>
            <person name="Futagami T."/>
            <person name="Toyoda A."/>
            <person name="Takaki Y."/>
            <person name="Nishi S."/>
            <person name="Hori S."/>
            <person name="Arai W."/>
            <person name="Tsubouchi T."/>
            <person name="Morono Y."/>
            <person name="Uchiyama I."/>
            <person name="Ito T."/>
            <person name="Fujiyama A."/>
            <person name="Inagaki F."/>
            <person name="Takami H."/>
        </authorList>
    </citation>
    <scope>NUCLEOTIDE SEQUENCE</scope>
    <source>
        <strain evidence="2">Expedition CK06-06</strain>
    </source>
</reference>
<evidence type="ECO:0000259" key="1">
    <source>
        <dbReference type="Pfam" id="PF20208"/>
    </source>
</evidence>
<sequence>MSKTVDLLLDIASEQNGYRIGEPWRFHELSLAAIVPIIRENGHQREYLLLAEAKGVKIKDTGSIDKIQVTNKSGQAVLAKAGEYVAGGTQTRVLTVSQVIFSEEKVILPCACVHSTKGIRADQPVEVAGYAPREVRGVVYSGIRRRSGSNLYTTNFQQDVWGSVKRASRRYAESNQCFASSLGGLSSGGGELGAIAEDMATPYFTPTEDLAGRVRETGEKLEKVLKKVPHVENQVGICLCSLDGLDTFESFEHPDSWKALRDNLLKAEADKLVDLSNSSCLFEFRADKARDVIRDLLTSKFDENVVIDRENSQTIILNTERFQGEVVTLRGEPIHASFMRKQN</sequence>
<dbReference type="AlphaFoldDB" id="X0S5A4"/>
<evidence type="ECO:0000313" key="2">
    <source>
        <dbReference type="EMBL" id="GAF71107.1"/>
    </source>
</evidence>
<dbReference type="InterPro" id="IPR046699">
    <property type="entry name" value="ARPP-1"/>
</dbReference>
<proteinExistence type="predicted"/>
<protein>
    <recommendedName>
        <fullName evidence="1">ARG and Rhodanese-Phosphatase-superfamily-associated domain-containing protein</fullName>
    </recommendedName>
</protein>
<gene>
    <name evidence="2" type="ORF">S01H1_05134</name>
</gene>
<name>X0S5A4_9ZZZZ</name>
<dbReference type="Pfam" id="PF20208">
    <property type="entry name" value="ARPP-1"/>
    <property type="match status" value="1"/>
</dbReference>
<dbReference type="EMBL" id="BARS01002675">
    <property type="protein sequence ID" value="GAF71107.1"/>
    <property type="molecule type" value="Genomic_DNA"/>
</dbReference>
<organism evidence="2">
    <name type="scientific">marine sediment metagenome</name>
    <dbReference type="NCBI Taxonomy" id="412755"/>
    <lineage>
        <taxon>unclassified sequences</taxon>
        <taxon>metagenomes</taxon>
        <taxon>ecological metagenomes</taxon>
    </lineage>
</organism>